<protein>
    <submittedName>
        <fullName evidence="2">Uncharacterized protein</fullName>
    </submittedName>
</protein>
<evidence type="ECO:0000313" key="2">
    <source>
        <dbReference type="EMBL" id="GMA82518.1"/>
    </source>
</evidence>
<dbReference type="EMBL" id="BSUY01000001">
    <property type="protein sequence ID" value="GMA82518.1"/>
    <property type="molecule type" value="Genomic_DNA"/>
</dbReference>
<keyword evidence="3" id="KW-1185">Reference proteome</keyword>
<feature type="chain" id="PRO_5045205603" evidence="1">
    <location>
        <begin position="25"/>
        <end position="138"/>
    </location>
</feature>
<evidence type="ECO:0000256" key="1">
    <source>
        <dbReference type="SAM" id="SignalP"/>
    </source>
</evidence>
<comment type="caution">
    <text evidence="2">The sequence shown here is derived from an EMBL/GenBank/DDBJ whole genome shotgun (WGS) entry which is preliminary data.</text>
</comment>
<dbReference type="Proteomes" id="UP001157046">
    <property type="component" value="Unassembled WGS sequence"/>
</dbReference>
<dbReference type="RefSeq" id="WP_220775026.1">
    <property type="nucleotide sequence ID" value="NZ_BPFC01000231.1"/>
</dbReference>
<keyword evidence="1" id="KW-0732">Signal</keyword>
<reference evidence="3" key="1">
    <citation type="journal article" date="2019" name="Int. J. Syst. Evol. Microbiol.">
        <title>The Global Catalogue of Microorganisms (GCM) 10K type strain sequencing project: providing services to taxonomists for standard genome sequencing and annotation.</title>
        <authorList>
            <consortium name="The Broad Institute Genomics Platform"/>
            <consortium name="The Broad Institute Genome Sequencing Center for Infectious Disease"/>
            <person name="Wu L."/>
            <person name="Ma J."/>
        </authorList>
    </citation>
    <scope>NUCLEOTIDE SEQUENCE [LARGE SCALE GENOMIC DNA]</scope>
    <source>
        <strain evidence="3">NBRC 102030</strain>
    </source>
</reference>
<feature type="signal peptide" evidence="1">
    <location>
        <begin position="1"/>
        <end position="24"/>
    </location>
</feature>
<organism evidence="2 3">
    <name type="scientific">Shewanella glacialipiscicola</name>
    <dbReference type="NCBI Taxonomy" id="614069"/>
    <lineage>
        <taxon>Bacteria</taxon>
        <taxon>Pseudomonadati</taxon>
        <taxon>Pseudomonadota</taxon>
        <taxon>Gammaproteobacteria</taxon>
        <taxon>Alteromonadales</taxon>
        <taxon>Shewanellaceae</taxon>
        <taxon>Shewanella</taxon>
    </lineage>
</organism>
<accession>A0ABQ6J4Y4</accession>
<name>A0ABQ6J4Y4_9GAMM</name>
<evidence type="ECO:0000313" key="3">
    <source>
        <dbReference type="Proteomes" id="UP001157046"/>
    </source>
</evidence>
<gene>
    <name evidence="2" type="ORF">GCM10025855_20510</name>
</gene>
<proteinExistence type="predicted"/>
<dbReference type="Gene3D" id="3.10.450.160">
    <property type="entry name" value="inner membrane protein cigr"/>
    <property type="match status" value="1"/>
</dbReference>
<sequence>MNKLTAVVITGLVLSLMTSITAFAKDDHKHKHYSGHKHYYEYDDDDDDDDDDHKHKHKHKHYNGHKHYKKVYYGKPLPSGWYKRLHRGDVLEYDIYHRGHIVEPLNRDGIVRIQVEDAWIKLDNNSRKILDIVNIITE</sequence>